<dbReference type="Proteomes" id="UP000805193">
    <property type="component" value="Unassembled WGS sequence"/>
</dbReference>
<protein>
    <submittedName>
        <fullName evidence="1">Uncharacterized protein</fullName>
    </submittedName>
</protein>
<proteinExistence type="predicted"/>
<name>A0AC60PQB5_IXOPE</name>
<keyword evidence="2" id="KW-1185">Reference proteome</keyword>
<dbReference type="EMBL" id="JABSTQ010010141">
    <property type="protein sequence ID" value="KAG0423146.1"/>
    <property type="molecule type" value="Genomic_DNA"/>
</dbReference>
<evidence type="ECO:0000313" key="1">
    <source>
        <dbReference type="EMBL" id="KAG0423146.1"/>
    </source>
</evidence>
<reference evidence="1 2" key="1">
    <citation type="journal article" date="2020" name="Cell">
        <title>Large-Scale Comparative Analyses of Tick Genomes Elucidate Their Genetic Diversity and Vector Capacities.</title>
        <authorList>
            <consortium name="Tick Genome and Microbiome Consortium (TIGMIC)"/>
            <person name="Jia N."/>
            <person name="Wang J."/>
            <person name="Shi W."/>
            <person name="Du L."/>
            <person name="Sun Y."/>
            <person name="Zhan W."/>
            <person name="Jiang J.F."/>
            <person name="Wang Q."/>
            <person name="Zhang B."/>
            <person name="Ji P."/>
            <person name="Bell-Sakyi L."/>
            <person name="Cui X.M."/>
            <person name="Yuan T.T."/>
            <person name="Jiang B.G."/>
            <person name="Yang W.F."/>
            <person name="Lam T.T."/>
            <person name="Chang Q.C."/>
            <person name="Ding S.J."/>
            <person name="Wang X.J."/>
            <person name="Zhu J.G."/>
            <person name="Ruan X.D."/>
            <person name="Zhao L."/>
            <person name="Wei J.T."/>
            <person name="Ye R.Z."/>
            <person name="Que T.C."/>
            <person name="Du C.H."/>
            <person name="Zhou Y.H."/>
            <person name="Cheng J.X."/>
            <person name="Dai P.F."/>
            <person name="Guo W.B."/>
            <person name="Han X.H."/>
            <person name="Huang E.J."/>
            <person name="Li L.F."/>
            <person name="Wei W."/>
            <person name="Gao Y.C."/>
            <person name="Liu J.Z."/>
            <person name="Shao H.Z."/>
            <person name="Wang X."/>
            <person name="Wang C.C."/>
            <person name="Yang T.C."/>
            <person name="Huo Q.B."/>
            <person name="Li W."/>
            <person name="Chen H.Y."/>
            <person name="Chen S.E."/>
            <person name="Zhou L.G."/>
            <person name="Ni X.B."/>
            <person name="Tian J.H."/>
            <person name="Sheng Y."/>
            <person name="Liu T."/>
            <person name="Pan Y.S."/>
            <person name="Xia L.Y."/>
            <person name="Li J."/>
            <person name="Zhao F."/>
            <person name="Cao W.C."/>
        </authorList>
    </citation>
    <scope>NUCLEOTIDE SEQUENCE [LARGE SCALE GENOMIC DNA]</scope>
    <source>
        <strain evidence="1">Iper-2018</strain>
    </source>
</reference>
<accession>A0AC60PQB5</accession>
<comment type="caution">
    <text evidence="1">The sequence shown here is derived from an EMBL/GenBank/DDBJ whole genome shotgun (WGS) entry which is preliminary data.</text>
</comment>
<gene>
    <name evidence="1" type="ORF">HPB47_001066</name>
</gene>
<evidence type="ECO:0000313" key="2">
    <source>
        <dbReference type="Proteomes" id="UP000805193"/>
    </source>
</evidence>
<organism evidence="1 2">
    <name type="scientific">Ixodes persulcatus</name>
    <name type="common">Taiga tick</name>
    <dbReference type="NCBI Taxonomy" id="34615"/>
    <lineage>
        <taxon>Eukaryota</taxon>
        <taxon>Metazoa</taxon>
        <taxon>Ecdysozoa</taxon>
        <taxon>Arthropoda</taxon>
        <taxon>Chelicerata</taxon>
        <taxon>Arachnida</taxon>
        <taxon>Acari</taxon>
        <taxon>Parasitiformes</taxon>
        <taxon>Ixodida</taxon>
        <taxon>Ixodoidea</taxon>
        <taxon>Ixodidae</taxon>
        <taxon>Ixodinae</taxon>
        <taxon>Ixodes</taxon>
    </lineage>
</organism>
<sequence length="161" mass="18248">MDLNALRVPELVHVCAHLGIDLGQTKRKPHIIKLIQATDASEEEITEAVEWIREEEAENRKREQEERDSKKRADNEAREERERKRRAEDEAIEKWTQAWTSVASPAVRPRLSRDQCGLVPLKTLSPAAEELLRKAPGPGLHLSPTAAKPIVTMGPGARQRR</sequence>